<keyword evidence="2" id="KW-0677">Repeat</keyword>
<proteinExistence type="inferred from homology"/>
<dbReference type="AlphaFoldDB" id="A0AAU9J4N4"/>
<feature type="repeat" description="WD" evidence="4">
    <location>
        <begin position="226"/>
        <end position="267"/>
    </location>
</feature>
<sequence length="363" mass="40897">MNPTDDIGNRILRLVFNQTNSNLVAGTSKGFRIVRLEDCKITSRRDKESELHFPGGFTCLAPMFSTQLICLVGSRENPRYHPNVVYFWDEYQVDMKGEIRFRSEVKNVLIRRDKVVIILQNMTYVYELNNLKPVASISTIDNTNGVGSISYDKDRFVLGTLDTKPGWIRIENFSGGGFKTASIHENPIAILSIDFSGTYGATASEQGTIIRVFDCITLDILHELRRGSSAAKISALVFSPDHSFLISSSNRATIHAWNIKNFQSVSVSGAISKLLPTYFQYQRSFAKLNLPPEVAWTCPTTIDEGPKACFANETDFFVAHLDGNLYKCQINETQNTITVLDTKPFLNFNETIVEGERQWTSFE</sequence>
<dbReference type="Pfam" id="PF21032">
    <property type="entry name" value="PROPPIN"/>
    <property type="match status" value="1"/>
</dbReference>
<dbReference type="SMART" id="SM00320">
    <property type="entry name" value="WD40"/>
    <property type="match status" value="2"/>
</dbReference>
<evidence type="ECO:0000256" key="1">
    <source>
        <dbReference type="ARBA" id="ARBA00022574"/>
    </source>
</evidence>
<reference evidence="5" key="1">
    <citation type="submission" date="2021-09" db="EMBL/GenBank/DDBJ databases">
        <authorList>
            <consortium name="AG Swart"/>
            <person name="Singh M."/>
            <person name="Singh A."/>
            <person name="Seah K."/>
            <person name="Emmerich C."/>
        </authorList>
    </citation>
    <scope>NUCLEOTIDE SEQUENCE</scope>
    <source>
        <strain evidence="5">ATCC30299</strain>
    </source>
</reference>
<dbReference type="SUPFAM" id="SSF50978">
    <property type="entry name" value="WD40 repeat-like"/>
    <property type="match status" value="1"/>
</dbReference>
<dbReference type="GO" id="GO:0005737">
    <property type="term" value="C:cytoplasm"/>
    <property type="evidence" value="ECO:0007669"/>
    <property type="project" value="UniProtKB-ARBA"/>
</dbReference>
<evidence type="ECO:0000313" key="5">
    <source>
        <dbReference type="EMBL" id="CAG9318497.1"/>
    </source>
</evidence>
<dbReference type="EMBL" id="CAJZBQ010000020">
    <property type="protein sequence ID" value="CAG9318497.1"/>
    <property type="molecule type" value="Genomic_DNA"/>
</dbReference>
<dbReference type="InterPro" id="IPR048720">
    <property type="entry name" value="PROPPIN"/>
</dbReference>
<keyword evidence="1 4" id="KW-0853">WD repeat</keyword>
<organism evidence="5 6">
    <name type="scientific">Blepharisma stoltei</name>
    <dbReference type="NCBI Taxonomy" id="1481888"/>
    <lineage>
        <taxon>Eukaryota</taxon>
        <taxon>Sar</taxon>
        <taxon>Alveolata</taxon>
        <taxon>Ciliophora</taxon>
        <taxon>Postciliodesmatophora</taxon>
        <taxon>Heterotrichea</taxon>
        <taxon>Heterotrichida</taxon>
        <taxon>Blepharismidae</taxon>
        <taxon>Blepharisma</taxon>
    </lineage>
</organism>
<evidence type="ECO:0000256" key="3">
    <source>
        <dbReference type="ARBA" id="ARBA00025740"/>
    </source>
</evidence>
<dbReference type="PANTHER" id="PTHR11227">
    <property type="entry name" value="WD-REPEAT PROTEIN INTERACTING WITH PHOSPHOINOSIDES WIPI -RELATED"/>
    <property type="match status" value="1"/>
</dbReference>
<comment type="similarity">
    <text evidence="3">Belongs to the WD repeat PROPPIN family.</text>
</comment>
<dbReference type="PROSITE" id="PS50082">
    <property type="entry name" value="WD_REPEATS_2"/>
    <property type="match status" value="1"/>
</dbReference>
<comment type="caution">
    <text evidence="5">The sequence shown here is derived from an EMBL/GenBank/DDBJ whole genome shotgun (WGS) entry which is preliminary data.</text>
</comment>
<dbReference type="InterPro" id="IPR036322">
    <property type="entry name" value="WD40_repeat_dom_sf"/>
</dbReference>
<dbReference type="InterPro" id="IPR015943">
    <property type="entry name" value="WD40/YVTN_repeat-like_dom_sf"/>
</dbReference>
<accession>A0AAU9J4N4</accession>
<dbReference type="InterPro" id="IPR001680">
    <property type="entry name" value="WD40_rpt"/>
</dbReference>
<keyword evidence="6" id="KW-1185">Reference proteome</keyword>
<name>A0AAU9J4N4_9CILI</name>
<dbReference type="Proteomes" id="UP001162131">
    <property type="component" value="Unassembled WGS sequence"/>
</dbReference>
<gene>
    <name evidence="5" type="ORF">BSTOLATCC_MIC20970</name>
</gene>
<dbReference type="Gene3D" id="2.130.10.10">
    <property type="entry name" value="YVTN repeat-like/Quinoprotein amine dehydrogenase"/>
    <property type="match status" value="1"/>
</dbReference>
<evidence type="ECO:0000256" key="2">
    <source>
        <dbReference type="ARBA" id="ARBA00022737"/>
    </source>
</evidence>
<protein>
    <submittedName>
        <fullName evidence="5">Uncharacterized protein</fullName>
    </submittedName>
</protein>
<evidence type="ECO:0000256" key="4">
    <source>
        <dbReference type="PROSITE-ProRule" id="PRU00221"/>
    </source>
</evidence>
<evidence type="ECO:0000313" key="6">
    <source>
        <dbReference type="Proteomes" id="UP001162131"/>
    </source>
</evidence>